<evidence type="ECO:0000256" key="5">
    <source>
        <dbReference type="ARBA" id="ARBA00022676"/>
    </source>
</evidence>
<gene>
    <name evidence="17" type="ORF">ACEWY4_017554</name>
</gene>
<keyword evidence="7" id="KW-0812">Transmembrane</keyword>
<keyword evidence="13" id="KW-0464">Manganese</keyword>
<proteinExistence type="inferred from homology"/>
<evidence type="ECO:0000256" key="3">
    <source>
        <dbReference type="ARBA" id="ARBA00004922"/>
    </source>
</evidence>
<comment type="subcellular location">
    <subcellularLocation>
        <location evidence="2 16">Golgi apparatus membrane</location>
        <topology evidence="2 16">Single-pass type II membrane protein</topology>
    </subcellularLocation>
</comment>
<dbReference type="PANTHER" id="PTHR11214">
    <property type="entry name" value="BETA-1,3-N-ACETYLGLUCOSAMINYLTRANSFERASE"/>
    <property type="match status" value="1"/>
</dbReference>
<reference evidence="17 18" key="1">
    <citation type="submission" date="2024-09" db="EMBL/GenBank/DDBJ databases">
        <title>A chromosome-level genome assembly of Gray's grenadier anchovy, Coilia grayii.</title>
        <authorList>
            <person name="Fu Z."/>
        </authorList>
    </citation>
    <scope>NUCLEOTIDE SEQUENCE [LARGE SCALE GENOMIC DNA]</scope>
    <source>
        <strain evidence="17">G4</strain>
        <tissue evidence="17">Muscle</tissue>
    </source>
</reference>
<evidence type="ECO:0000313" key="17">
    <source>
        <dbReference type="EMBL" id="KAL2086495.1"/>
    </source>
</evidence>
<sequence length="416" mass="47788">MHKSRWKNRVLGVMMANVLFFVLVDLSIKISQGWYQEGKILIPSERFWKKLKVSEAFWNRHQQRLDHVHNPLMAAAIAAGNDTNVNTIKSIPDILDWLNDTIPEHTCEPDYSVAARVKDYHLLPQRFKDFLLYMRCRTYPMVRNEPDLCREPPFLLLAVKSLVPHFDRRQAIRETWGRAGVVGGRKVVTVFLLGNATATDHFPDLSGMLQREAEMNRDILQWDFRDTFFNLTAKEVLFLEWLSGNCAGARYVFKGDDDVFVNTGHILDYLGGLRRSRSRDLFIGDVITGAAPHRDKKLKYYIPESVFQGSYPPYAGGGGYLYSGEVGLRLHNVSQHVSLYPIDDVYTGMCLQRLGLTPEKHKGFRTFNIDEKYRDNACAYDSLMLVHSRTPQEVIQIWSWIQDPGLNCHAVTKFAG</sequence>
<comment type="catalytic activity">
    <reaction evidence="14">
        <text>a beta-D-galactosyl-(1-&gt;4)-N-acetyl-beta-D-glucosaminyl derivative + UDP-N-acetyl-alpha-D-glucosamine = an N-acetyl-beta-D-glucosaminyl-(1-&gt;3)-beta-D-galactosyl-(1-&gt;4)-N-acetyl-beta-D-glucosaminyl derivative + UDP + H(+)</text>
        <dbReference type="Rhea" id="RHEA:14389"/>
        <dbReference type="ChEBI" id="CHEBI:15378"/>
        <dbReference type="ChEBI" id="CHEBI:57705"/>
        <dbReference type="ChEBI" id="CHEBI:58223"/>
        <dbReference type="ChEBI" id="CHEBI:133507"/>
        <dbReference type="ChEBI" id="CHEBI:134090"/>
        <dbReference type="EC" id="2.4.1.149"/>
    </reaction>
</comment>
<keyword evidence="11" id="KW-0472">Membrane</keyword>
<name>A0ABD1JH60_9TELE</name>
<organism evidence="17 18">
    <name type="scientific">Coilia grayii</name>
    <name type="common">Gray's grenadier anchovy</name>
    <dbReference type="NCBI Taxonomy" id="363190"/>
    <lineage>
        <taxon>Eukaryota</taxon>
        <taxon>Metazoa</taxon>
        <taxon>Chordata</taxon>
        <taxon>Craniata</taxon>
        <taxon>Vertebrata</taxon>
        <taxon>Euteleostomi</taxon>
        <taxon>Actinopterygii</taxon>
        <taxon>Neopterygii</taxon>
        <taxon>Teleostei</taxon>
        <taxon>Clupei</taxon>
        <taxon>Clupeiformes</taxon>
        <taxon>Clupeoidei</taxon>
        <taxon>Engraulidae</taxon>
        <taxon>Coilinae</taxon>
        <taxon>Coilia</taxon>
    </lineage>
</organism>
<keyword evidence="8" id="KW-0735">Signal-anchor</keyword>
<evidence type="ECO:0000256" key="16">
    <source>
        <dbReference type="RuleBase" id="RU363063"/>
    </source>
</evidence>
<dbReference type="EMBL" id="JBHFQA010000015">
    <property type="protein sequence ID" value="KAL2086495.1"/>
    <property type="molecule type" value="Genomic_DNA"/>
</dbReference>
<comment type="subunit">
    <text evidence="15">Interacts with B3GNT8; this interaction greatly increases B3GNT2 catalytic activity, independently of B3GNT8 enzymatic activity.</text>
</comment>
<dbReference type="GO" id="GO:0000139">
    <property type="term" value="C:Golgi membrane"/>
    <property type="evidence" value="ECO:0007669"/>
    <property type="project" value="UniProtKB-SubCell"/>
</dbReference>
<dbReference type="PANTHER" id="PTHR11214:SF25">
    <property type="entry name" value="N-ACETYLLACTOSAMINIDE BETA-1,3-N-ACETYLGLUCOSAMINYLTRANSFERASE 2"/>
    <property type="match status" value="1"/>
</dbReference>
<evidence type="ECO:0000256" key="1">
    <source>
        <dbReference type="ARBA" id="ARBA00001936"/>
    </source>
</evidence>
<evidence type="ECO:0000256" key="4">
    <source>
        <dbReference type="ARBA" id="ARBA00008661"/>
    </source>
</evidence>
<protein>
    <recommendedName>
        <fullName evidence="16">Hexosyltransferase</fullName>
        <ecNumber evidence="16">2.4.1.-</ecNumber>
    </recommendedName>
</protein>
<dbReference type="Pfam" id="PF01762">
    <property type="entry name" value="Galactosyl_T"/>
    <property type="match status" value="1"/>
</dbReference>
<evidence type="ECO:0000256" key="12">
    <source>
        <dbReference type="ARBA" id="ARBA00023180"/>
    </source>
</evidence>
<dbReference type="EC" id="2.4.1.-" evidence="16"/>
<evidence type="ECO:0000256" key="14">
    <source>
        <dbReference type="ARBA" id="ARBA00050470"/>
    </source>
</evidence>
<accession>A0ABD1JH60</accession>
<dbReference type="FunFam" id="3.90.550.50:FF:000010">
    <property type="entry name" value="Hexosyltransferase"/>
    <property type="match status" value="1"/>
</dbReference>
<dbReference type="Gene3D" id="3.90.550.50">
    <property type="match status" value="1"/>
</dbReference>
<keyword evidence="18" id="KW-1185">Reference proteome</keyword>
<evidence type="ECO:0000256" key="11">
    <source>
        <dbReference type="ARBA" id="ARBA00023136"/>
    </source>
</evidence>
<keyword evidence="6" id="KW-0808">Transferase</keyword>
<dbReference type="Proteomes" id="UP001591681">
    <property type="component" value="Unassembled WGS sequence"/>
</dbReference>
<evidence type="ECO:0000256" key="8">
    <source>
        <dbReference type="ARBA" id="ARBA00022968"/>
    </source>
</evidence>
<evidence type="ECO:0000256" key="13">
    <source>
        <dbReference type="ARBA" id="ARBA00023211"/>
    </source>
</evidence>
<evidence type="ECO:0000256" key="9">
    <source>
        <dbReference type="ARBA" id="ARBA00022989"/>
    </source>
</evidence>
<dbReference type="InterPro" id="IPR002659">
    <property type="entry name" value="Glyco_trans_31"/>
</dbReference>
<keyword evidence="5 16" id="KW-0328">Glycosyltransferase</keyword>
<keyword evidence="10 16" id="KW-0333">Golgi apparatus</keyword>
<comment type="caution">
    <text evidence="17">The sequence shown here is derived from an EMBL/GenBank/DDBJ whole genome shotgun (WGS) entry which is preliminary data.</text>
</comment>
<evidence type="ECO:0000313" key="18">
    <source>
        <dbReference type="Proteomes" id="UP001591681"/>
    </source>
</evidence>
<evidence type="ECO:0000256" key="10">
    <source>
        <dbReference type="ARBA" id="ARBA00023034"/>
    </source>
</evidence>
<dbReference type="GO" id="GO:0008532">
    <property type="term" value="F:N-acetyllactosaminide beta-1,3-N-acetylglucosaminyltransferase activity"/>
    <property type="evidence" value="ECO:0007669"/>
    <property type="project" value="UniProtKB-EC"/>
</dbReference>
<evidence type="ECO:0000256" key="2">
    <source>
        <dbReference type="ARBA" id="ARBA00004323"/>
    </source>
</evidence>
<comment type="pathway">
    <text evidence="3">Protein modification; protein glycosylation.</text>
</comment>
<evidence type="ECO:0000256" key="7">
    <source>
        <dbReference type="ARBA" id="ARBA00022692"/>
    </source>
</evidence>
<keyword evidence="12" id="KW-0325">Glycoprotein</keyword>
<comment type="similarity">
    <text evidence="4 16">Belongs to the glycosyltransferase 31 family.</text>
</comment>
<evidence type="ECO:0000256" key="6">
    <source>
        <dbReference type="ARBA" id="ARBA00022679"/>
    </source>
</evidence>
<keyword evidence="9" id="KW-1133">Transmembrane helix</keyword>
<dbReference type="AlphaFoldDB" id="A0ABD1JH60"/>
<comment type="cofactor">
    <cofactor evidence="1">
        <name>Mn(2+)</name>
        <dbReference type="ChEBI" id="CHEBI:29035"/>
    </cofactor>
</comment>
<evidence type="ECO:0000256" key="15">
    <source>
        <dbReference type="ARBA" id="ARBA00065824"/>
    </source>
</evidence>